<dbReference type="STRING" id="82996.ADP72_25205"/>
<dbReference type="Gene3D" id="3.10.450.50">
    <property type="match status" value="1"/>
</dbReference>
<gene>
    <name evidence="2" type="ORF">NCTC12961_02708</name>
</gene>
<protein>
    <submittedName>
        <fullName evidence="2">Ketosteroid isomerase-related protein</fullName>
    </submittedName>
</protein>
<feature type="domain" description="SnoaL-like" evidence="1">
    <location>
        <begin position="12"/>
        <end position="115"/>
    </location>
</feature>
<dbReference type="GO" id="GO:0016853">
    <property type="term" value="F:isomerase activity"/>
    <property type="evidence" value="ECO:0007669"/>
    <property type="project" value="UniProtKB-KW"/>
</dbReference>
<dbReference type="InterPro" id="IPR037401">
    <property type="entry name" value="SnoaL-like"/>
</dbReference>
<reference evidence="2 3" key="1">
    <citation type="submission" date="2018-06" db="EMBL/GenBank/DDBJ databases">
        <authorList>
            <consortium name="Pathogen Informatics"/>
            <person name="Doyle S."/>
        </authorList>
    </citation>
    <scope>NUCLEOTIDE SEQUENCE [LARGE SCALE GENOMIC DNA]</scope>
    <source>
        <strain evidence="2 3">NCTC12961</strain>
    </source>
</reference>
<dbReference type="SUPFAM" id="SSF54427">
    <property type="entry name" value="NTF2-like"/>
    <property type="match status" value="1"/>
</dbReference>
<dbReference type="Proteomes" id="UP000248897">
    <property type="component" value="Chromosome 1"/>
</dbReference>
<dbReference type="PANTHER" id="PTHR41252">
    <property type="entry name" value="BLR2505 PROTEIN"/>
    <property type="match status" value="1"/>
</dbReference>
<dbReference type="InterPro" id="IPR032710">
    <property type="entry name" value="NTF2-like_dom_sf"/>
</dbReference>
<dbReference type="AlphaFoldDB" id="A0A2X4UTX9"/>
<evidence type="ECO:0000259" key="1">
    <source>
        <dbReference type="Pfam" id="PF12680"/>
    </source>
</evidence>
<dbReference type="PANTHER" id="PTHR41252:SF1">
    <property type="entry name" value="BLR2505 PROTEIN"/>
    <property type="match status" value="1"/>
</dbReference>
<dbReference type="Pfam" id="PF12680">
    <property type="entry name" value="SnoaL_2"/>
    <property type="match status" value="1"/>
</dbReference>
<name>A0A2X4UTX9_SERPL</name>
<evidence type="ECO:0000313" key="3">
    <source>
        <dbReference type="Proteomes" id="UP000248897"/>
    </source>
</evidence>
<proteinExistence type="predicted"/>
<keyword evidence="2" id="KW-0413">Isomerase</keyword>
<evidence type="ECO:0000313" key="2">
    <source>
        <dbReference type="EMBL" id="SQI39098.1"/>
    </source>
</evidence>
<accession>A0A2X4UTX9</accession>
<organism evidence="2 3">
    <name type="scientific">Serratia plymuthica</name>
    <dbReference type="NCBI Taxonomy" id="82996"/>
    <lineage>
        <taxon>Bacteria</taxon>
        <taxon>Pseudomonadati</taxon>
        <taxon>Pseudomonadota</taxon>
        <taxon>Gammaproteobacteria</taxon>
        <taxon>Enterobacterales</taxon>
        <taxon>Yersiniaceae</taxon>
        <taxon>Serratia</taxon>
    </lineage>
</organism>
<sequence>MPTNLEIVRATYEGGSAEVNGRNLLAALAPEAEWTEAAGFPYAGTYVGPQAIFKNVHQRLGTEWQGYRADVEHFYDAGENVIAQGFYHGTYGATGKSFTASFAHIYQLREGKIVKFTQIVDSAKVLEAMARLKATVLAVFTIVFPPVAARLVAIADPQIAAHQRDGA</sequence>
<dbReference type="EMBL" id="LS483469">
    <property type="protein sequence ID" value="SQI39098.1"/>
    <property type="molecule type" value="Genomic_DNA"/>
</dbReference>